<dbReference type="AlphaFoldDB" id="D0SJM6"/>
<organism evidence="3 4">
    <name type="scientific">Acinetobacter junii SH205</name>
    <dbReference type="NCBI Taxonomy" id="575587"/>
    <lineage>
        <taxon>Bacteria</taxon>
        <taxon>Pseudomonadati</taxon>
        <taxon>Pseudomonadota</taxon>
        <taxon>Gammaproteobacteria</taxon>
        <taxon>Moraxellales</taxon>
        <taxon>Moraxellaceae</taxon>
        <taxon>Acinetobacter</taxon>
    </lineage>
</organism>
<evidence type="ECO:0000313" key="4">
    <source>
        <dbReference type="Proteomes" id="UP000018442"/>
    </source>
</evidence>
<dbReference type="EMBL" id="GG705011">
    <property type="protein sequence ID" value="EEY94048.1"/>
    <property type="molecule type" value="Genomic_DNA"/>
</dbReference>
<dbReference type="GO" id="GO:0008270">
    <property type="term" value="F:zinc ion binding"/>
    <property type="evidence" value="ECO:0007669"/>
    <property type="project" value="InterPro"/>
</dbReference>
<protein>
    <submittedName>
        <fullName evidence="3">HNH endonuclease domain protein</fullName>
    </submittedName>
</protein>
<evidence type="ECO:0000256" key="1">
    <source>
        <dbReference type="SAM" id="MobiDB-lite"/>
    </source>
</evidence>
<dbReference type="SMART" id="SM00507">
    <property type="entry name" value="HNHc"/>
    <property type="match status" value="1"/>
</dbReference>
<keyword evidence="3" id="KW-0255">Endonuclease</keyword>
<evidence type="ECO:0000259" key="2">
    <source>
        <dbReference type="SMART" id="SM00507"/>
    </source>
</evidence>
<dbReference type="GO" id="GO:0003676">
    <property type="term" value="F:nucleic acid binding"/>
    <property type="evidence" value="ECO:0007669"/>
    <property type="project" value="InterPro"/>
</dbReference>
<dbReference type="InterPro" id="IPR002711">
    <property type="entry name" value="HNH"/>
</dbReference>
<keyword evidence="3" id="KW-0540">Nuclease</keyword>
<feature type="domain" description="HNH nuclease" evidence="2">
    <location>
        <begin position="36"/>
        <end position="87"/>
    </location>
</feature>
<dbReference type="Pfam" id="PF01844">
    <property type="entry name" value="HNH"/>
    <property type="match status" value="1"/>
</dbReference>
<name>D0SJM6_ACIJU</name>
<feature type="region of interest" description="Disordered" evidence="1">
    <location>
        <begin position="1"/>
        <end position="32"/>
    </location>
</feature>
<evidence type="ECO:0000313" key="3">
    <source>
        <dbReference type="EMBL" id="EEY94048.1"/>
    </source>
</evidence>
<proteinExistence type="predicted"/>
<keyword evidence="3" id="KW-0378">Hydrolase</keyword>
<accession>D0SJM6</accession>
<sequence>MRIQMKLQTLKPRLQAQRTPRQNSWGSGRGGRPWRRLKAKIHLRDKYTCQRCGVVTMELELDHIVNIAQGGNDDESNLQSLCVPCHREKTLKESRQ</sequence>
<dbReference type="Gene3D" id="1.10.30.50">
    <property type="match status" value="1"/>
</dbReference>
<dbReference type="Proteomes" id="UP000018442">
    <property type="component" value="Unassembled WGS sequence"/>
</dbReference>
<dbReference type="GO" id="GO:0004519">
    <property type="term" value="F:endonuclease activity"/>
    <property type="evidence" value="ECO:0007669"/>
    <property type="project" value="UniProtKB-KW"/>
</dbReference>
<dbReference type="CDD" id="cd00085">
    <property type="entry name" value="HNHc"/>
    <property type="match status" value="1"/>
</dbReference>
<gene>
    <name evidence="3" type="ORF">HMPREF0026_01324</name>
</gene>
<dbReference type="HOGENOM" id="CLU_108879_7_1_6"/>
<dbReference type="InterPro" id="IPR003615">
    <property type="entry name" value="HNH_nuc"/>
</dbReference>
<reference evidence="4" key="1">
    <citation type="journal article" date="2012" name="PLoS ONE">
        <title>The success of Acinetobacter species; genetic, metabolic and virulence attributes.</title>
        <authorList>
            <person name="Peleg A.Y."/>
            <person name="de Breij A."/>
            <person name="Adams M.D."/>
            <person name="Cerqueira G.M."/>
            <person name="Mocali S."/>
            <person name="Galardini M."/>
            <person name="Nibbering P.H."/>
            <person name="Earl A.M."/>
            <person name="Ward D.V."/>
            <person name="Paterson D.L."/>
            <person name="Seifert H."/>
            <person name="Dijkshoorn L."/>
        </authorList>
    </citation>
    <scope>NUCLEOTIDE SEQUENCE [LARGE SCALE GENOMIC DNA]</scope>
    <source>
        <strain evidence="4">SH205</strain>
    </source>
</reference>